<dbReference type="Gene3D" id="3.30.70.80">
    <property type="entry name" value="Peptidase S8 propeptide/proteinase inhibitor I9"/>
    <property type="match status" value="1"/>
</dbReference>
<dbReference type="FunFam" id="3.30.70.80:FF:000003">
    <property type="entry name" value="Subtilisin-like protease SBT1.9"/>
    <property type="match status" value="1"/>
</dbReference>
<comment type="caution">
    <text evidence="15">The sequence shown here is derived from an EMBL/GenBank/DDBJ whole genome shotgun (WGS) entry which is preliminary data.</text>
</comment>
<feature type="active site" description="Charge relay system" evidence="9 10">
    <location>
        <position position="565"/>
    </location>
</feature>
<sequence length="793" mass="85401">MSPLISQDLYCIGLTISLQTKLRMESFLKPFVVTLFVLVVVLGDVSLVTMGKIGKHKNTYIVHMAKSEMPTSFNHPAVWYKSVLESVSNSAEILYTYDNTIHGFSCRLTHEEAELLRSKGEILKVSPEKIYKTLTTRTPHFLGLDKIGDMFPESNGGSDVIIGVLDTGVWPESKSFDDKDLGPIPRTWKGKCESAVDFNASNCNKKLIGARFYGKGYEATIAPISGIKSPRDMDGHGSHTASTAAGSAVEGASIFGFASGTARGMASRARLAVYKVCWGFSCATSDILAAMDAAISDNVNVISLSIGGGVREFHRDFIAIGSFAAIEKGIIVSCSAGNSGPTPSSLNNIAPWMITVGAGTIDRDFPSYVSLGNGKIYPGMSLYSGNSLPHTPLPFIDAQKASYNVSSYGFSKAYLDPEKVKGKIVLVRGFHSSIAKGFDVKSAGGVGMVYGEVEELREKQGAQLQFLPTSMVEFNATDAMVQYLSSDPKPTATIVSEGTKFGLKPSPVVAVFSSRGPNPITPEILKPDLIAPGVNILAAWTRSNGPTDYREEDRRVDFNILSGTSMSCPHVSGITALIKSVHPNWSPAAIRSALMTTAYSTYSNGQKLIDSSTGKSSTPFDIGAGHVNPVVAFNPGLVYDLTPNDYLDFLCALNYTPEMIEVVARRKYSCDAHKHYSVADLNYPSFGVVYKLAENANHTLVVEHTRTLTNVGDAGTYNVSVTSDIPSVKITVKPNMLSFDRNEKKSYTVTFTASGPPPSSGFGFGRLEWSNGKNIVGSPISIIFKTSRKTKNS</sequence>
<dbReference type="GO" id="GO:0009610">
    <property type="term" value="P:response to symbiotic fungus"/>
    <property type="evidence" value="ECO:0007669"/>
    <property type="project" value="UniProtKB-ARBA"/>
</dbReference>
<dbReference type="PROSITE" id="PS00138">
    <property type="entry name" value="SUBTILASE_SER"/>
    <property type="match status" value="1"/>
</dbReference>
<keyword evidence="5" id="KW-0732">Signal</keyword>
<evidence type="ECO:0000256" key="8">
    <source>
        <dbReference type="ARBA" id="ARBA00023180"/>
    </source>
</evidence>
<dbReference type="Pfam" id="PF00082">
    <property type="entry name" value="Peptidase_S8"/>
    <property type="match status" value="1"/>
</dbReference>
<keyword evidence="7 10" id="KW-0720">Serine protease</keyword>
<protein>
    <submittedName>
        <fullName evidence="15">Uncharacterized protein</fullName>
    </submittedName>
</protein>
<feature type="active site" description="Charge relay system" evidence="9 10">
    <location>
        <position position="166"/>
    </location>
</feature>
<dbReference type="PRINTS" id="PR00723">
    <property type="entry name" value="SUBTILISIN"/>
</dbReference>
<proteinExistence type="inferred from homology"/>
<comment type="subcellular location">
    <subcellularLocation>
        <location evidence="1">Secreted</location>
    </subcellularLocation>
</comment>
<keyword evidence="11" id="KW-0812">Transmembrane</keyword>
<dbReference type="CDD" id="cd02120">
    <property type="entry name" value="PA_subtilisin_like"/>
    <property type="match status" value="1"/>
</dbReference>
<evidence type="ECO:0000256" key="3">
    <source>
        <dbReference type="ARBA" id="ARBA00022525"/>
    </source>
</evidence>
<evidence type="ECO:0000259" key="13">
    <source>
        <dbReference type="Pfam" id="PF05922"/>
    </source>
</evidence>
<evidence type="ECO:0000256" key="2">
    <source>
        <dbReference type="ARBA" id="ARBA00011073"/>
    </source>
</evidence>
<evidence type="ECO:0000259" key="12">
    <source>
        <dbReference type="Pfam" id="PF00082"/>
    </source>
</evidence>
<dbReference type="GO" id="GO:0009609">
    <property type="term" value="P:response to symbiotic bacterium"/>
    <property type="evidence" value="ECO:0007669"/>
    <property type="project" value="UniProtKB-ARBA"/>
</dbReference>
<evidence type="ECO:0000256" key="4">
    <source>
        <dbReference type="ARBA" id="ARBA00022670"/>
    </source>
</evidence>
<evidence type="ECO:0000256" key="7">
    <source>
        <dbReference type="ARBA" id="ARBA00022825"/>
    </source>
</evidence>
<evidence type="ECO:0000256" key="1">
    <source>
        <dbReference type="ARBA" id="ARBA00004613"/>
    </source>
</evidence>
<dbReference type="AlphaFoldDB" id="A0AAN9XSP0"/>
<dbReference type="PROSITE" id="PS51892">
    <property type="entry name" value="SUBTILASE"/>
    <property type="match status" value="1"/>
</dbReference>
<keyword evidence="4 10" id="KW-0645">Protease</keyword>
<dbReference type="CDD" id="cd04852">
    <property type="entry name" value="Peptidases_S8_3"/>
    <property type="match status" value="1"/>
</dbReference>
<dbReference type="InterPro" id="IPR010259">
    <property type="entry name" value="S8pro/Inhibitor_I9"/>
</dbReference>
<evidence type="ECO:0000256" key="11">
    <source>
        <dbReference type="SAM" id="Phobius"/>
    </source>
</evidence>
<dbReference type="GO" id="GO:0006508">
    <property type="term" value="P:proteolysis"/>
    <property type="evidence" value="ECO:0007669"/>
    <property type="project" value="UniProtKB-KW"/>
</dbReference>
<reference evidence="15 16" key="1">
    <citation type="submission" date="2024-01" db="EMBL/GenBank/DDBJ databases">
        <title>The genomes of 5 underutilized Papilionoideae crops provide insights into root nodulation and disease resistanc.</title>
        <authorList>
            <person name="Jiang F."/>
        </authorList>
    </citation>
    <scope>NUCLEOTIDE SEQUENCE [LARGE SCALE GENOMIC DNA]</scope>
    <source>
        <strain evidence="15">DUOXIRENSHENG_FW03</strain>
        <tissue evidence="15">Leaves</tissue>
    </source>
</reference>
<name>A0AAN9XSP0_PSOTE</name>
<keyword evidence="11" id="KW-0472">Membrane</keyword>
<evidence type="ECO:0000256" key="9">
    <source>
        <dbReference type="PIRSR" id="PIRSR615500-1"/>
    </source>
</evidence>
<dbReference type="InterPro" id="IPR037045">
    <property type="entry name" value="S8pro/Inhibitor_I9_sf"/>
</dbReference>
<keyword evidence="3" id="KW-0964">Secreted</keyword>
<feature type="domain" description="Peptidase S8/S53" evidence="12">
    <location>
        <begin position="157"/>
        <end position="606"/>
    </location>
</feature>
<dbReference type="Proteomes" id="UP001386955">
    <property type="component" value="Unassembled WGS sequence"/>
</dbReference>
<keyword evidence="11" id="KW-1133">Transmembrane helix</keyword>
<dbReference type="InterPro" id="IPR034197">
    <property type="entry name" value="Peptidases_S8_3"/>
</dbReference>
<evidence type="ECO:0000313" key="16">
    <source>
        <dbReference type="Proteomes" id="UP001386955"/>
    </source>
</evidence>
<evidence type="ECO:0000256" key="10">
    <source>
        <dbReference type="PROSITE-ProRule" id="PRU01240"/>
    </source>
</evidence>
<evidence type="ECO:0000313" key="15">
    <source>
        <dbReference type="EMBL" id="KAK7406493.1"/>
    </source>
</evidence>
<dbReference type="InterPro" id="IPR015500">
    <property type="entry name" value="Peptidase_S8_subtilisin-rel"/>
</dbReference>
<accession>A0AAN9XSP0</accession>
<evidence type="ECO:0000256" key="5">
    <source>
        <dbReference type="ARBA" id="ARBA00022729"/>
    </source>
</evidence>
<organism evidence="15 16">
    <name type="scientific">Psophocarpus tetragonolobus</name>
    <name type="common">Winged bean</name>
    <name type="synonym">Dolichos tetragonolobus</name>
    <dbReference type="NCBI Taxonomy" id="3891"/>
    <lineage>
        <taxon>Eukaryota</taxon>
        <taxon>Viridiplantae</taxon>
        <taxon>Streptophyta</taxon>
        <taxon>Embryophyta</taxon>
        <taxon>Tracheophyta</taxon>
        <taxon>Spermatophyta</taxon>
        <taxon>Magnoliopsida</taxon>
        <taxon>eudicotyledons</taxon>
        <taxon>Gunneridae</taxon>
        <taxon>Pentapetalae</taxon>
        <taxon>rosids</taxon>
        <taxon>fabids</taxon>
        <taxon>Fabales</taxon>
        <taxon>Fabaceae</taxon>
        <taxon>Papilionoideae</taxon>
        <taxon>50 kb inversion clade</taxon>
        <taxon>NPAAA clade</taxon>
        <taxon>indigoferoid/millettioid clade</taxon>
        <taxon>Phaseoleae</taxon>
        <taxon>Psophocarpus</taxon>
    </lineage>
</organism>
<keyword evidence="16" id="KW-1185">Reference proteome</keyword>
<dbReference type="InterPro" id="IPR045051">
    <property type="entry name" value="SBT"/>
</dbReference>
<feature type="active site" description="Charge relay system" evidence="9 10">
    <location>
        <position position="236"/>
    </location>
</feature>
<dbReference type="FunFam" id="3.40.50.200:FF:000006">
    <property type="entry name" value="Subtilisin-like protease SBT1.5"/>
    <property type="match status" value="1"/>
</dbReference>
<dbReference type="GO" id="GO:0004252">
    <property type="term" value="F:serine-type endopeptidase activity"/>
    <property type="evidence" value="ECO:0007669"/>
    <property type="project" value="UniProtKB-UniRule"/>
</dbReference>
<feature type="domain" description="Subtilisin-like protease fibronectin type-III" evidence="14">
    <location>
        <begin position="680"/>
        <end position="782"/>
    </location>
</feature>
<dbReference type="EMBL" id="JAYMYS010000002">
    <property type="protein sequence ID" value="KAK7406493.1"/>
    <property type="molecule type" value="Genomic_DNA"/>
</dbReference>
<dbReference type="Gene3D" id="2.60.40.2310">
    <property type="match status" value="1"/>
</dbReference>
<comment type="similarity">
    <text evidence="2 10">Belongs to the peptidase S8 family.</text>
</comment>
<evidence type="ECO:0000259" key="14">
    <source>
        <dbReference type="Pfam" id="PF17766"/>
    </source>
</evidence>
<feature type="domain" description="Inhibitor I9" evidence="13">
    <location>
        <begin position="59"/>
        <end position="133"/>
    </location>
</feature>
<dbReference type="GO" id="GO:0005576">
    <property type="term" value="C:extracellular region"/>
    <property type="evidence" value="ECO:0007669"/>
    <property type="project" value="UniProtKB-SubCell"/>
</dbReference>
<gene>
    <name evidence="15" type="ORF">VNO78_08120</name>
</gene>
<dbReference type="Pfam" id="PF17766">
    <property type="entry name" value="fn3_6"/>
    <property type="match status" value="1"/>
</dbReference>
<feature type="transmembrane region" description="Helical" evidence="11">
    <location>
        <begin position="27"/>
        <end position="48"/>
    </location>
</feature>
<dbReference type="InterPro" id="IPR036852">
    <property type="entry name" value="Peptidase_S8/S53_dom_sf"/>
</dbReference>
<dbReference type="Gene3D" id="3.40.50.200">
    <property type="entry name" value="Peptidase S8/S53 domain"/>
    <property type="match status" value="1"/>
</dbReference>
<dbReference type="Pfam" id="PF05922">
    <property type="entry name" value="Inhibitor_I9"/>
    <property type="match status" value="1"/>
</dbReference>
<dbReference type="Gene3D" id="3.50.30.30">
    <property type="match status" value="1"/>
</dbReference>
<dbReference type="InterPro" id="IPR041469">
    <property type="entry name" value="Subtilisin-like_FN3"/>
</dbReference>
<evidence type="ECO:0000256" key="6">
    <source>
        <dbReference type="ARBA" id="ARBA00022801"/>
    </source>
</evidence>
<keyword evidence="6 10" id="KW-0378">Hydrolase</keyword>
<dbReference type="InterPro" id="IPR000209">
    <property type="entry name" value="Peptidase_S8/S53_dom"/>
</dbReference>
<dbReference type="PANTHER" id="PTHR10795">
    <property type="entry name" value="PROPROTEIN CONVERTASE SUBTILISIN/KEXIN"/>
    <property type="match status" value="1"/>
</dbReference>
<keyword evidence="8" id="KW-0325">Glycoprotein</keyword>
<dbReference type="SUPFAM" id="SSF52743">
    <property type="entry name" value="Subtilisin-like"/>
    <property type="match status" value="1"/>
</dbReference>
<dbReference type="InterPro" id="IPR023828">
    <property type="entry name" value="Peptidase_S8_Ser-AS"/>
</dbReference>